<reference evidence="1" key="1">
    <citation type="submission" date="2020-11" db="EMBL/GenBank/DDBJ databases">
        <authorList>
            <consortium name="DOE Joint Genome Institute"/>
            <person name="Ahrendt S."/>
            <person name="Riley R."/>
            <person name="Andreopoulos W."/>
            <person name="Labutti K."/>
            <person name="Pangilinan J."/>
            <person name="Ruiz-Duenas F.J."/>
            <person name="Barrasa J.M."/>
            <person name="Sanchez-Garcia M."/>
            <person name="Camarero S."/>
            <person name="Miyauchi S."/>
            <person name="Serrano A."/>
            <person name="Linde D."/>
            <person name="Babiker R."/>
            <person name="Drula E."/>
            <person name="Ayuso-Fernandez I."/>
            <person name="Pacheco R."/>
            <person name="Padilla G."/>
            <person name="Ferreira P."/>
            <person name="Barriuso J."/>
            <person name="Kellner H."/>
            <person name="Castanera R."/>
            <person name="Alfaro M."/>
            <person name="Ramirez L."/>
            <person name="Pisabarro A.G."/>
            <person name="Kuo A."/>
            <person name="Tritt A."/>
            <person name="Lipzen A."/>
            <person name="He G."/>
            <person name="Yan M."/>
            <person name="Ng V."/>
            <person name="Cullen D."/>
            <person name="Martin F."/>
            <person name="Rosso M.-N."/>
            <person name="Henrissat B."/>
            <person name="Hibbett D."/>
            <person name="Martinez A.T."/>
            <person name="Grigoriev I.V."/>
        </authorList>
    </citation>
    <scope>NUCLEOTIDE SEQUENCE</scope>
    <source>
        <strain evidence="1">CIRM-BRFM 674</strain>
    </source>
</reference>
<proteinExistence type="predicted"/>
<organism evidence="1 2">
    <name type="scientific">Pholiota conissans</name>
    <dbReference type="NCBI Taxonomy" id="109636"/>
    <lineage>
        <taxon>Eukaryota</taxon>
        <taxon>Fungi</taxon>
        <taxon>Dikarya</taxon>
        <taxon>Basidiomycota</taxon>
        <taxon>Agaricomycotina</taxon>
        <taxon>Agaricomycetes</taxon>
        <taxon>Agaricomycetidae</taxon>
        <taxon>Agaricales</taxon>
        <taxon>Agaricineae</taxon>
        <taxon>Strophariaceae</taxon>
        <taxon>Pholiota</taxon>
    </lineage>
</organism>
<dbReference type="EMBL" id="MU155885">
    <property type="protein sequence ID" value="KAF9470670.1"/>
    <property type="molecule type" value="Genomic_DNA"/>
</dbReference>
<evidence type="ECO:0000313" key="1">
    <source>
        <dbReference type="EMBL" id="KAF9470670.1"/>
    </source>
</evidence>
<dbReference type="InterPro" id="IPR012337">
    <property type="entry name" value="RNaseH-like_sf"/>
</dbReference>
<dbReference type="SUPFAM" id="SSF53098">
    <property type="entry name" value="Ribonuclease H-like"/>
    <property type="match status" value="1"/>
</dbReference>
<dbReference type="Proteomes" id="UP000807469">
    <property type="component" value="Unassembled WGS sequence"/>
</dbReference>
<gene>
    <name evidence="1" type="ORF">BDN70DRAFT_909489</name>
</gene>
<dbReference type="AlphaFoldDB" id="A0A9P5YL79"/>
<dbReference type="OrthoDB" id="3359487at2759"/>
<name>A0A9P5YL79_9AGAR</name>
<protein>
    <submittedName>
        <fullName evidence="1">Uncharacterized protein</fullName>
    </submittedName>
</protein>
<accession>A0A9P5YL79</accession>
<evidence type="ECO:0000313" key="2">
    <source>
        <dbReference type="Proteomes" id="UP000807469"/>
    </source>
</evidence>
<sequence length="143" mass="16538">MLVFPLAHKQQMKEITSDLTNNLHLYELMKDEWKIAEELRDMLKILKDATLFFSHGSPSLPDVIPAMDHIDALFTIYCMNPKSNPAICALISIAKKTLNYYYSLTDYSEVYQIAMILHPGYKLEYFKSAGWEQEWIDVAEGLV</sequence>
<keyword evidence="2" id="KW-1185">Reference proteome</keyword>
<comment type="caution">
    <text evidence="1">The sequence shown here is derived from an EMBL/GenBank/DDBJ whole genome shotgun (WGS) entry which is preliminary data.</text>
</comment>